<evidence type="ECO:0000313" key="6">
    <source>
        <dbReference type="Proteomes" id="UP001258940"/>
    </source>
</evidence>
<evidence type="ECO:0000256" key="2">
    <source>
        <dbReference type="ARBA" id="ARBA00023276"/>
    </source>
</evidence>
<feature type="domain" description="Photosynthesis system II assembly factor Ycf48/Hcf136-like" evidence="4">
    <location>
        <begin position="59"/>
        <end position="120"/>
    </location>
</feature>
<dbReference type="InterPro" id="IPR015943">
    <property type="entry name" value="WD40/YVTN_repeat-like_dom_sf"/>
</dbReference>
<keyword evidence="2" id="KW-0604">Photosystem II</keyword>
<dbReference type="SUPFAM" id="SSF50939">
    <property type="entry name" value="Sialidases"/>
    <property type="match status" value="1"/>
</dbReference>
<dbReference type="EMBL" id="CP127845">
    <property type="protein sequence ID" value="WMY87516.1"/>
    <property type="molecule type" value="Genomic_DNA"/>
</dbReference>
<keyword evidence="3" id="KW-0732">Signal</keyword>
<evidence type="ECO:0000313" key="5">
    <source>
        <dbReference type="EMBL" id="WMY87516.1"/>
    </source>
</evidence>
<evidence type="ECO:0000256" key="1">
    <source>
        <dbReference type="ARBA" id="ARBA00022531"/>
    </source>
</evidence>
<feature type="signal peptide" evidence="3">
    <location>
        <begin position="1"/>
        <end position="23"/>
    </location>
</feature>
<name>A0ABY9SZZ4_9PSED</name>
<sequence>MQRILIGRLALALSLGVTGASVADEAVPTEPLQQSALHSGLAQHSLMLDVSRAGNALVAVGERGFILRSEDDGQSWNQVDTPVSVTLTRVVFPTPDQGWAVGHAGVVLHSRDGGRSWKLQLDGRQAAQTVLEAAQKRFEQEPNALNEKRVSSARSLLEDGPDKPFLGVHFLDATHGIVVGAYGLAFSTNDGGNTWYTIEERLDNPAAMHLYGIQQIDDKLFIFGEQGLLLRSNDRGTTFETLTSPATGTLFGLVPTSQHGLLAFGLRGKSYFSNDAGDSWQPVVNPSPITITAGTLLSDGRTLLVDESGRLLTSKAPQHGFTALTLEEPSYLTGLIEVGTGKLVLSSARGVTRVNLDELNRSTTREQ</sequence>
<feature type="chain" id="PRO_5047549635" evidence="3">
    <location>
        <begin position="24"/>
        <end position="367"/>
    </location>
</feature>
<keyword evidence="6" id="KW-1185">Reference proteome</keyword>
<dbReference type="Proteomes" id="UP001258940">
    <property type="component" value="Chromosome"/>
</dbReference>
<dbReference type="PANTHER" id="PTHR47199:SF2">
    <property type="entry name" value="PHOTOSYSTEM II STABILITY_ASSEMBLY FACTOR HCF136, CHLOROPLASTIC"/>
    <property type="match status" value="1"/>
</dbReference>
<organism evidence="5 6">
    <name type="scientific">Pseudomonas shirazica</name>
    <dbReference type="NCBI Taxonomy" id="1940636"/>
    <lineage>
        <taxon>Bacteria</taxon>
        <taxon>Pseudomonadati</taxon>
        <taxon>Pseudomonadota</taxon>
        <taxon>Gammaproteobacteria</taxon>
        <taxon>Pseudomonadales</taxon>
        <taxon>Pseudomonadaceae</taxon>
        <taxon>Pseudomonas</taxon>
    </lineage>
</organism>
<evidence type="ECO:0000259" key="4">
    <source>
        <dbReference type="Pfam" id="PF14870"/>
    </source>
</evidence>
<dbReference type="Pfam" id="PF14870">
    <property type="entry name" value="PSII_BNR"/>
    <property type="match status" value="2"/>
</dbReference>
<dbReference type="PANTHER" id="PTHR47199">
    <property type="entry name" value="PHOTOSYSTEM II STABILITY/ASSEMBLY FACTOR HCF136, CHLOROPLASTIC"/>
    <property type="match status" value="1"/>
</dbReference>
<keyword evidence="1" id="KW-0602">Photosynthesis</keyword>
<reference evidence="5 6" key="1">
    <citation type="journal article" date="2023" name="J Bioinform Genom">
        <title>Complete genome sequence of the bacterium Pseudomonas shirazica hy376 from natural waters of algiers.</title>
        <authorList>
            <person name="Haffaressas Y."/>
            <person name="Seghouani N."/>
            <person name="Arzamasceva V.O."/>
            <person name="Tepeeva A.N."/>
            <person name="Vasilenko O.V."/>
        </authorList>
    </citation>
    <scope>NUCLEOTIDE SEQUENCE [LARGE SCALE GENOMIC DNA]</scope>
    <source>
        <strain evidence="5 6">HY376</strain>
    </source>
</reference>
<dbReference type="InterPro" id="IPR028203">
    <property type="entry name" value="PSII_CF48-like_dom"/>
</dbReference>
<evidence type="ECO:0000256" key="3">
    <source>
        <dbReference type="SAM" id="SignalP"/>
    </source>
</evidence>
<protein>
    <submittedName>
        <fullName evidence="5">YCF48-related protein</fullName>
    </submittedName>
</protein>
<gene>
    <name evidence="5" type="ORF">QR297_11965</name>
</gene>
<dbReference type="Gene3D" id="2.130.10.10">
    <property type="entry name" value="YVTN repeat-like/Quinoprotein amine dehydrogenase"/>
    <property type="match status" value="2"/>
</dbReference>
<feature type="domain" description="Photosynthesis system II assembly factor Ycf48/Hcf136-like" evidence="4">
    <location>
        <begin position="163"/>
        <end position="302"/>
    </location>
</feature>
<dbReference type="RefSeq" id="WP_309673762.1">
    <property type="nucleotide sequence ID" value="NZ_CP127845.1"/>
</dbReference>
<dbReference type="InterPro" id="IPR036278">
    <property type="entry name" value="Sialidase_sf"/>
</dbReference>
<proteinExistence type="predicted"/>
<accession>A0ABY9SZZ4</accession>